<dbReference type="EMBL" id="CDMZ01005759">
    <property type="protein sequence ID" value="CEM54142.1"/>
    <property type="molecule type" value="Genomic_DNA"/>
</dbReference>
<feature type="region of interest" description="Disordered" evidence="1">
    <location>
        <begin position="393"/>
        <end position="458"/>
    </location>
</feature>
<feature type="compositionally biased region" description="Basic and acidic residues" evidence="1">
    <location>
        <begin position="398"/>
        <end position="418"/>
    </location>
</feature>
<reference evidence="2" key="1">
    <citation type="submission" date="2014-11" db="EMBL/GenBank/DDBJ databases">
        <authorList>
            <person name="Otto D Thomas"/>
            <person name="Naeem Raeece"/>
        </authorList>
    </citation>
    <scope>NUCLEOTIDE SEQUENCE</scope>
</reference>
<gene>
    <name evidence="2" type="ORF">Cvel_12541</name>
</gene>
<organism evidence="2">
    <name type="scientific">Chromera velia CCMP2878</name>
    <dbReference type="NCBI Taxonomy" id="1169474"/>
    <lineage>
        <taxon>Eukaryota</taxon>
        <taxon>Sar</taxon>
        <taxon>Alveolata</taxon>
        <taxon>Colpodellida</taxon>
        <taxon>Chromeraceae</taxon>
        <taxon>Chromera</taxon>
    </lineage>
</organism>
<feature type="compositionally biased region" description="Basic and acidic residues" evidence="1">
    <location>
        <begin position="426"/>
        <end position="446"/>
    </location>
</feature>
<name>A0A0G4IAS5_9ALVE</name>
<feature type="compositionally biased region" description="Low complexity" evidence="1">
    <location>
        <begin position="577"/>
        <end position="586"/>
    </location>
</feature>
<dbReference type="AlphaFoldDB" id="A0A0G4IAS5"/>
<evidence type="ECO:0000313" key="2">
    <source>
        <dbReference type="EMBL" id="CEM54142.1"/>
    </source>
</evidence>
<sequence length="670" mass="72378">MFETLDRSALKWVWPEVSLGSAVPEETETARRKLHSSCVIQNEWGGFYDLDAATSFALSLPVRNALRGGQVEMTKRHLHRLTQLIEQRGASWHTIDTPFAWGLSSISSALLTHAAVGGAVLLDLVWAWSSEMTEKAQRIRGAEEEEKETECAAVQPVITSSPSSLLRAAARAAARAGRLESLLWLRERVEKQIWRDEMGELIRIAADGAQWDTVEALSQSHKSNSGDGGKESVRAIAQSLTKLAVEQGNLERMEWLLETAFVDEEKSCGGSERGKEGQGPQRPFNFISGVGRSFSSSPSCSSSSAYSASASSSSSSAFSFSSSSSSSSSSASALPTSSLEGTSALVTRSRSMSECGVASLNAPSDRQTLVEDLRKHSLCRGFLNLHDRLSTYVNKDSSGNERKSLGGKAKRNEGEKKVGVRRRPPSPRESEKGTAKTIAEVERKSLPESLHQGGGQERGSHVCIVTPVVESVSGSMCRPRSDSSPLLPPSGPGGDRQREREGMAGVSQSASSTERDADVFRSGLEGLVRRLEGLSRFASDETGAFGYAWRVGKGGEAGRIEEGGVRSCGKEKEPKTDSLSSTSSAFSSSFSTYDSWRLELERLCRTLATLHARLSSSGQLRQRGKHRTVTIRTMSLLRTASGKHSVKSAWDAAGLPIRLSDLLSEWEGSP</sequence>
<feature type="compositionally biased region" description="Basic and acidic residues" evidence="1">
    <location>
        <begin position="565"/>
        <end position="576"/>
    </location>
</feature>
<evidence type="ECO:0000256" key="1">
    <source>
        <dbReference type="SAM" id="MobiDB-lite"/>
    </source>
</evidence>
<feature type="region of interest" description="Disordered" evidence="1">
    <location>
        <begin position="565"/>
        <end position="586"/>
    </location>
</feature>
<proteinExistence type="predicted"/>
<dbReference type="VEuPathDB" id="CryptoDB:Cvel_12541"/>
<accession>A0A0G4IAS5</accession>
<feature type="region of interest" description="Disordered" evidence="1">
    <location>
        <begin position="474"/>
        <end position="518"/>
    </location>
</feature>
<protein>
    <submittedName>
        <fullName evidence="2">Uncharacterized protein</fullName>
    </submittedName>
</protein>